<dbReference type="InterPro" id="IPR008869">
    <property type="entry name" value="MlaC/ttg2D"/>
</dbReference>
<dbReference type="RefSeq" id="WP_337336083.1">
    <property type="nucleotide sequence ID" value="NZ_JBBDHC010000019.1"/>
</dbReference>
<keyword evidence="3" id="KW-1185">Reference proteome</keyword>
<comment type="caution">
    <text evidence="2">The sequence shown here is derived from an EMBL/GenBank/DDBJ whole genome shotgun (WGS) entry which is preliminary data.</text>
</comment>
<dbReference type="PANTHER" id="PTHR36573">
    <property type="entry name" value="INTERMEMBRANE PHOSPHOLIPID TRANSPORT SYSTEM BINDING PROTEIN MLAC"/>
    <property type="match status" value="1"/>
</dbReference>
<proteinExistence type="predicted"/>
<protein>
    <submittedName>
        <fullName evidence="2">ABC transporter substrate-binding protein</fullName>
    </submittedName>
</protein>
<evidence type="ECO:0000313" key="3">
    <source>
        <dbReference type="Proteomes" id="UP001364472"/>
    </source>
</evidence>
<sequence>MLLRLFLALLLTVGAAPAAFSMEPSELVLERSHAVLDAIATRREEFRADPAALRGFVKSQLNDVMDRPYAAQLVLARHARGASAQQIQAFADALTDNLLRRYADALLDVDAGTDVRIAATTPLRDGQIVRVASRIVRRAGEPVQVDYMFRRKGDAWLVFDVIVEGISYVQTYRNQFDEILRTRNLDAVIEDLRSGQIQLED</sequence>
<evidence type="ECO:0000256" key="1">
    <source>
        <dbReference type="SAM" id="SignalP"/>
    </source>
</evidence>
<dbReference type="PANTHER" id="PTHR36573:SF1">
    <property type="entry name" value="INTERMEMBRANE PHOSPHOLIPID TRANSPORT SYSTEM BINDING PROTEIN MLAC"/>
    <property type="match status" value="1"/>
</dbReference>
<evidence type="ECO:0000313" key="2">
    <source>
        <dbReference type="EMBL" id="MEJ1250380.1"/>
    </source>
</evidence>
<dbReference type="Pfam" id="PF05494">
    <property type="entry name" value="MlaC"/>
    <property type="match status" value="1"/>
</dbReference>
<dbReference type="Gene3D" id="3.10.450.710">
    <property type="entry name" value="Tgt2/MlaC"/>
    <property type="match status" value="1"/>
</dbReference>
<dbReference type="EMBL" id="JBBDHC010000019">
    <property type="protein sequence ID" value="MEJ1250380.1"/>
    <property type="molecule type" value="Genomic_DNA"/>
</dbReference>
<reference evidence="2 3" key="1">
    <citation type="journal article" date="2016" name="Antonie Van Leeuwenhoek">
        <title>Denitratimonas tolerans gen. nov., sp. nov., a denitrifying bacterium isolated from a bioreactor for tannery wastewater treatment.</title>
        <authorList>
            <person name="Han S.I."/>
            <person name="Kim J.O."/>
            <person name="Lee Y.R."/>
            <person name="Ekpeghere K.I."/>
            <person name="Koh S.C."/>
            <person name="Whang K.S."/>
        </authorList>
    </citation>
    <scope>NUCLEOTIDE SEQUENCE [LARGE SCALE GENOMIC DNA]</scope>
    <source>
        <strain evidence="2 3">KACC 17565</strain>
    </source>
</reference>
<accession>A0AAW9R531</accession>
<organism evidence="2 3">
    <name type="scientific">Denitratimonas tolerans</name>
    <dbReference type="NCBI Taxonomy" id="1338420"/>
    <lineage>
        <taxon>Bacteria</taxon>
        <taxon>Pseudomonadati</taxon>
        <taxon>Pseudomonadota</taxon>
        <taxon>Gammaproteobacteria</taxon>
        <taxon>Lysobacterales</taxon>
        <taxon>Lysobacteraceae</taxon>
        <taxon>Denitratimonas</taxon>
    </lineage>
</organism>
<dbReference type="PIRSF" id="PIRSF004649">
    <property type="entry name" value="MlaC"/>
    <property type="match status" value="1"/>
</dbReference>
<name>A0AAW9R531_9GAMM</name>
<dbReference type="Proteomes" id="UP001364472">
    <property type="component" value="Unassembled WGS sequence"/>
</dbReference>
<keyword evidence="1" id="KW-0732">Signal</keyword>
<feature type="signal peptide" evidence="1">
    <location>
        <begin position="1"/>
        <end position="18"/>
    </location>
</feature>
<dbReference type="InterPro" id="IPR042245">
    <property type="entry name" value="Tgt2/MlaC_sf"/>
</dbReference>
<dbReference type="AlphaFoldDB" id="A0AAW9R531"/>
<feature type="chain" id="PRO_5043600543" evidence="1">
    <location>
        <begin position="19"/>
        <end position="201"/>
    </location>
</feature>
<gene>
    <name evidence="2" type="ORF">WB794_11925</name>
</gene>